<proteinExistence type="predicted"/>
<dbReference type="EMBL" id="AFAY01000047">
    <property type="protein sequence ID" value="EGF09653.1"/>
    <property type="molecule type" value="Genomic_DNA"/>
</dbReference>
<dbReference type="HOGENOM" id="CLU_058178_1_0_4"/>
<name>F2BEX4_9NEIS</name>
<dbReference type="Proteomes" id="UP000004105">
    <property type="component" value="Unassembled WGS sequence"/>
</dbReference>
<keyword evidence="3" id="KW-1185">Reference proteome</keyword>
<gene>
    <name evidence="2" type="ORF">HMPREF9123_2281</name>
</gene>
<organism evidence="2 3">
    <name type="scientific">Neisseria bacilliformis ATCC BAA-1200</name>
    <dbReference type="NCBI Taxonomy" id="888742"/>
    <lineage>
        <taxon>Bacteria</taxon>
        <taxon>Pseudomonadati</taxon>
        <taxon>Pseudomonadota</taxon>
        <taxon>Betaproteobacteria</taxon>
        <taxon>Neisseriales</taxon>
        <taxon>Neisseriaceae</taxon>
        <taxon>Neisseria</taxon>
    </lineage>
</organism>
<reference evidence="2 3" key="1">
    <citation type="submission" date="2011-02" db="EMBL/GenBank/DDBJ databases">
        <authorList>
            <person name="Muzny D."/>
            <person name="Qin X."/>
            <person name="Deng J."/>
            <person name="Jiang H."/>
            <person name="Liu Y."/>
            <person name="Qu J."/>
            <person name="Song X.-Z."/>
            <person name="Zhang L."/>
            <person name="Thornton R."/>
            <person name="Coyle M."/>
            <person name="Francisco L."/>
            <person name="Jackson L."/>
            <person name="Javaid M."/>
            <person name="Korchina V."/>
            <person name="Kovar C."/>
            <person name="Mata R."/>
            <person name="Mathew T."/>
            <person name="Ngo R."/>
            <person name="Nguyen L."/>
            <person name="Nguyen N."/>
            <person name="Okwuonu G."/>
            <person name="Ongeri F."/>
            <person name="Pham C."/>
            <person name="Simmons D."/>
            <person name="Wilczek-Boney K."/>
            <person name="Hale W."/>
            <person name="Jakkamsetti A."/>
            <person name="Pham P."/>
            <person name="Ruth R."/>
            <person name="San Lucas F."/>
            <person name="Warren J."/>
            <person name="Zhang J."/>
            <person name="Zhao Z."/>
            <person name="Zhou C."/>
            <person name="Zhu D."/>
            <person name="Lee S."/>
            <person name="Bess C."/>
            <person name="Blankenburg K."/>
            <person name="Forbes L."/>
            <person name="Fu Q."/>
            <person name="Gubbala S."/>
            <person name="Hirani K."/>
            <person name="Jayaseelan J.C."/>
            <person name="Lara F."/>
            <person name="Munidasa M."/>
            <person name="Palculict T."/>
            <person name="Patil S."/>
            <person name="Pu L.-L."/>
            <person name="Saada N."/>
            <person name="Tang L."/>
            <person name="Weissenberger G."/>
            <person name="Zhu Y."/>
            <person name="Hemphill L."/>
            <person name="Shang Y."/>
            <person name="Youmans B."/>
            <person name="Ayvaz T."/>
            <person name="Ross M."/>
            <person name="Santibanez J."/>
            <person name="Aqrawi P."/>
            <person name="Gross S."/>
            <person name="Joshi V."/>
            <person name="Fowler G."/>
            <person name="Nazareth L."/>
            <person name="Reid J."/>
            <person name="Worley K."/>
            <person name="Petrosino J."/>
            <person name="Highlander S."/>
            <person name="Gibbs R."/>
        </authorList>
    </citation>
    <scope>NUCLEOTIDE SEQUENCE [LARGE SCALE GENOMIC DNA]</scope>
    <source>
        <strain evidence="2 3">ATCC BAA-1200</strain>
    </source>
</reference>
<dbReference type="AlphaFoldDB" id="F2BEX4"/>
<evidence type="ECO:0000313" key="2">
    <source>
        <dbReference type="EMBL" id="EGF09653.1"/>
    </source>
</evidence>
<evidence type="ECO:0000313" key="3">
    <source>
        <dbReference type="Proteomes" id="UP000004105"/>
    </source>
</evidence>
<feature type="region of interest" description="Disordered" evidence="1">
    <location>
        <begin position="168"/>
        <end position="238"/>
    </location>
</feature>
<feature type="compositionally biased region" description="Low complexity" evidence="1">
    <location>
        <begin position="209"/>
        <end position="219"/>
    </location>
</feature>
<protein>
    <recommendedName>
        <fullName evidence="4">2-oxoacid:acceptor oxidoreductase</fullName>
    </recommendedName>
</protein>
<feature type="compositionally biased region" description="Basic and acidic residues" evidence="1">
    <location>
        <begin position="220"/>
        <end position="238"/>
    </location>
</feature>
<evidence type="ECO:0000256" key="1">
    <source>
        <dbReference type="SAM" id="MobiDB-lite"/>
    </source>
</evidence>
<accession>F2BEX4</accession>
<evidence type="ECO:0008006" key="4">
    <source>
        <dbReference type="Google" id="ProtNLM"/>
    </source>
</evidence>
<comment type="caution">
    <text evidence="2">The sequence shown here is derived from an EMBL/GenBank/DDBJ whole genome shotgun (WGS) entry which is preliminary data.</text>
</comment>
<dbReference type="RefSeq" id="WP_007343286.1">
    <property type="nucleotide sequence ID" value="NZ_GL878494.1"/>
</dbReference>
<feature type="compositionally biased region" description="Polar residues" evidence="1">
    <location>
        <begin position="172"/>
        <end position="183"/>
    </location>
</feature>
<dbReference type="OrthoDB" id="9816412at2"/>
<sequence length="358" mass="38016">MSEFFEIFRAGTHTDNNGQRITISADDLAATAAAYNTAVHEAPVVVGHPKTDAPAYGWVGSLKAEGNSLLADFAQMDAAFAEQVRQGRYKKVSASFYQPDAPANPAPGKWSLRHVGFLGAHPPAVKGLKPIEFNEAEAGVVEFGESAEPATLLRRLLAALGFQAADFAEDPQPNTSQPESHPTNPEPKEPDMATEEQLAAEKAAREQAEQAAAAAQAELQKLKDAQAQSEREAAHQENTDFAEGLVKAGRLKPADKELVVQALDFAEYPQHTTADFGEGDGKKTLSAALREFLGAVLPQQLPAVGHLAKGATAKPALVSADFAENADPEALSHHQRALALAAKEGISYAEAARRTVSE</sequence>